<name>A0AAI9Z160_9PEZI</name>
<accession>A0AAI9Z160</accession>
<feature type="compositionally biased region" description="Polar residues" evidence="1">
    <location>
        <begin position="24"/>
        <end position="34"/>
    </location>
</feature>
<dbReference type="GeneID" id="85337519"/>
<organism evidence="2 3">
    <name type="scientific">Colletotrichum costaricense</name>
    <dbReference type="NCBI Taxonomy" id="1209916"/>
    <lineage>
        <taxon>Eukaryota</taxon>
        <taxon>Fungi</taxon>
        <taxon>Dikarya</taxon>
        <taxon>Ascomycota</taxon>
        <taxon>Pezizomycotina</taxon>
        <taxon>Sordariomycetes</taxon>
        <taxon>Hypocreomycetidae</taxon>
        <taxon>Glomerellales</taxon>
        <taxon>Glomerellaceae</taxon>
        <taxon>Colletotrichum</taxon>
        <taxon>Colletotrichum acutatum species complex</taxon>
    </lineage>
</organism>
<dbReference type="RefSeq" id="XP_060315744.1">
    <property type="nucleotide sequence ID" value="XM_060453972.1"/>
</dbReference>
<gene>
    <name evidence="2" type="ORF">CCOS01_05796</name>
</gene>
<dbReference type="EMBL" id="MOOE01000005">
    <property type="protein sequence ID" value="KAK1530693.1"/>
    <property type="molecule type" value="Genomic_DNA"/>
</dbReference>
<feature type="region of interest" description="Disordered" evidence="1">
    <location>
        <begin position="1"/>
        <end position="67"/>
    </location>
</feature>
<dbReference type="AlphaFoldDB" id="A0AAI9Z160"/>
<sequence length="106" mass="10921">MEGVSMTFVPSGNGGGGGGGGGQTSPTESEQRVSPGNRLPSKKGPTSLYGISASTGFLGHAPEDSSASAAAGHFGVRLYLICYALRSSAWTRPKKEEEEEDISERS</sequence>
<reference evidence="2 3" key="1">
    <citation type="submission" date="2016-10" db="EMBL/GenBank/DDBJ databases">
        <title>The genome sequence of Colletotrichum fioriniae PJ7.</title>
        <authorList>
            <person name="Baroncelli R."/>
        </authorList>
    </citation>
    <scope>NUCLEOTIDE SEQUENCE [LARGE SCALE GENOMIC DNA]</scope>
    <source>
        <strain evidence="2 3">IMI 309622</strain>
    </source>
</reference>
<dbReference type="Proteomes" id="UP001240678">
    <property type="component" value="Unassembled WGS sequence"/>
</dbReference>
<evidence type="ECO:0000256" key="1">
    <source>
        <dbReference type="SAM" id="MobiDB-lite"/>
    </source>
</evidence>
<feature type="compositionally biased region" description="Gly residues" evidence="1">
    <location>
        <begin position="12"/>
        <end position="23"/>
    </location>
</feature>
<protein>
    <submittedName>
        <fullName evidence="2">Uncharacterized protein</fullName>
    </submittedName>
</protein>
<evidence type="ECO:0000313" key="2">
    <source>
        <dbReference type="EMBL" id="KAK1530693.1"/>
    </source>
</evidence>
<evidence type="ECO:0000313" key="3">
    <source>
        <dbReference type="Proteomes" id="UP001240678"/>
    </source>
</evidence>
<proteinExistence type="predicted"/>
<comment type="caution">
    <text evidence="2">The sequence shown here is derived from an EMBL/GenBank/DDBJ whole genome shotgun (WGS) entry which is preliminary data.</text>
</comment>
<keyword evidence="3" id="KW-1185">Reference proteome</keyword>